<dbReference type="PANTHER" id="PTHR16484">
    <property type="entry name" value="PARTITIONING DEFECTIVE 3 RELATED"/>
    <property type="match status" value="1"/>
</dbReference>
<dbReference type="GO" id="GO:0008104">
    <property type="term" value="P:intracellular protein localization"/>
    <property type="evidence" value="ECO:0007669"/>
    <property type="project" value="TreeGrafter"/>
</dbReference>
<sequence>MKVTVTFGDTAVVVPCKDGWTVQYGEYVVRTHHLEYDEGGILDMDDPLYELVEDKDR</sequence>
<dbReference type="Gene3D" id="3.10.20.90">
    <property type="entry name" value="Phosphatidylinositol 3-kinase Catalytic Subunit, Chain A, domain 1"/>
    <property type="match status" value="1"/>
</dbReference>
<gene>
    <name evidence="5" type="ORF">NHX12_015223</name>
</gene>
<evidence type="ECO:0000313" key="5">
    <source>
        <dbReference type="EMBL" id="KAJ3584728.1"/>
    </source>
</evidence>
<dbReference type="GO" id="GO:0051301">
    <property type="term" value="P:cell division"/>
    <property type="evidence" value="ECO:0007669"/>
    <property type="project" value="UniProtKB-KW"/>
</dbReference>
<dbReference type="GO" id="GO:0051660">
    <property type="term" value="P:establishment of centrosome localization"/>
    <property type="evidence" value="ECO:0007669"/>
    <property type="project" value="TreeGrafter"/>
</dbReference>
<evidence type="ECO:0000256" key="2">
    <source>
        <dbReference type="ARBA" id="ARBA00022737"/>
    </source>
</evidence>
<feature type="non-terminal residue" evidence="5">
    <location>
        <position position="57"/>
    </location>
</feature>
<dbReference type="GO" id="GO:0030010">
    <property type="term" value="P:establishment of cell polarity"/>
    <property type="evidence" value="ECO:0007669"/>
    <property type="project" value="TreeGrafter"/>
</dbReference>
<dbReference type="OrthoDB" id="6264899at2759"/>
<evidence type="ECO:0000256" key="3">
    <source>
        <dbReference type="ARBA" id="ARBA00023306"/>
    </source>
</evidence>
<keyword evidence="6" id="KW-1185">Reference proteome</keyword>
<dbReference type="InterPro" id="IPR021922">
    <property type="entry name" value="Par3/HAL_N"/>
</dbReference>
<accession>A0A9Q0I4N2</accession>
<reference evidence="5" key="1">
    <citation type="submission" date="2022-07" db="EMBL/GenBank/DDBJ databases">
        <title>Chromosome-level genome of Muraenolepis orangiensis.</title>
        <authorList>
            <person name="Kim J."/>
        </authorList>
    </citation>
    <scope>NUCLEOTIDE SEQUENCE</scope>
    <source>
        <strain evidence="5">KU_S4_2022</strain>
        <tissue evidence="5">Muscle</tissue>
    </source>
</reference>
<dbReference type="GO" id="GO:0016324">
    <property type="term" value="C:apical plasma membrane"/>
    <property type="evidence" value="ECO:0007669"/>
    <property type="project" value="TreeGrafter"/>
</dbReference>
<name>A0A9Q0I4N2_9TELE</name>
<dbReference type="EMBL" id="JANIIK010000119">
    <property type="protein sequence ID" value="KAJ3584728.1"/>
    <property type="molecule type" value="Genomic_DNA"/>
</dbReference>
<dbReference type="GO" id="GO:0045197">
    <property type="term" value="P:establishment or maintenance of epithelial cell apical/basal polarity"/>
    <property type="evidence" value="ECO:0007669"/>
    <property type="project" value="TreeGrafter"/>
</dbReference>
<feature type="domain" description="Par3/HAL N-terminal" evidence="4">
    <location>
        <begin position="23"/>
        <end position="57"/>
    </location>
</feature>
<dbReference type="GO" id="GO:0043296">
    <property type="term" value="C:apical junction complex"/>
    <property type="evidence" value="ECO:0007669"/>
    <property type="project" value="TreeGrafter"/>
</dbReference>
<keyword evidence="2" id="KW-0677">Repeat</keyword>
<proteinExistence type="predicted"/>
<dbReference type="GO" id="GO:0005938">
    <property type="term" value="C:cell cortex"/>
    <property type="evidence" value="ECO:0007669"/>
    <property type="project" value="TreeGrafter"/>
</dbReference>
<dbReference type="AlphaFoldDB" id="A0A9Q0I4N2"/>
<dbReference type="GO" id="GO:0007155">
    <property type="term" value="P:cell adhesion"/>
    <property type="evidence" value="ECO:0007669"/>
    <property type="project" value="TreeGrafter"/>
</dbReference>
<keyword evidence="3" id="KW-0131">Cell cycle</keyword>
<organism evidence="5 6">
    <name type="scientific">Muraenolepis orangiensis</name>
    <name type="common">Patagonian moray cod</name>
    <dbReference type="NCBI Taxonomy" id="630683"/>
    <lineage>
        <taxon>Eukaryota</taxon>
        <taxon>Metazoa</taxon>
        <taxon>Chordata</taxon>
        <taxon>Craniata</taxon>
        <taxon>Vertebrata</taxon>
        <taxon>Euteleostomi</taxon>
        <taxon>Actinopterygii</taxon>
        <taxon>Neopterygii</taxon>
        <taxon>Teleostei</taxon>
        <taxon>Neoteleostei</taxon>
        <taxon>Acanthomorphata</taxon>
        <taxon>Zeiogadaria</taxon>
        <taxon>Gadariae</taxon>
        <taxon>Gadiformes</taxon>
        <taxon>Muraenolepidoidei</taxon>
        <taxon>Muraenolepididae</taxon>
        <taxon>Muraenolepis</taxon>
    </lineage>
</organism>
<evidence type="ECO:0000256" key="1">
    <source>
        <dbReference type="ARBA" id="ARBA00022618"/>
    </source>
</evidence>
<evidence type="ECO:0000313" key="6">
    <source>
        <dbReference type="Proteomes" id="UP001148018"/>
    </source>
</evidence>
<evidence type="ECO:0000259" key="4">
    <source>
        <dbReference type="Pfam" id="PF12053"/>
    </source>
</evidence>
<dbReference type="Proteomes" id="UP001148018">
    <property type="component" value="Unassembled WGS sequence"/>
</dbReference>
<keyword evidence="1" id="KW-0132">Cell division</keyword>
<comment type="caution">
    <text evidence="5">The sequence shown here is derived from an EMBL/GenBank/DDBJ whole genome shotgun (WGS) entry which is preliminary data.</text>
</comment>
<dbReference type="GO" id="GO:0035091">
    <property type="term" value="F:phosphatidylinositol binding"/>
    <property type="evidence" value="ECO:0007669"/>
    <property type="project" value="TreeGrafter"/>
</dbReference>
<dbReference type="InterPro" id="IPR052213">
    <property type="entry name" value="PAR3"/>
</dbReference>
<protein>
    <recommendedName>
        <fullName evidence="4">Par3/HAL N-terminal domain-containing protein</fullName>
    </recommendedName>
</protein>
<dbReference type="GO" id="GO:0000226">
    <property type="term" value="P:microtubule cytoskeleton organization"/>
    <property type="evidence" value="ECO:0007669"/>
    <property type="project" value="TreeGrafter"/>
</dbReference>
<dbReference type="Pfam" id="PF12053">
    <property type="entry name" value="Par3_HAL_N_term"/>
    <property type="match status" value="1"/>
</dbReference>
<dbReference type="PANTHER" id="PTHR16484:SF4">
    <property type="entry name" value="PARTITIONING DEFECTIVE 3 HOMOLOG B"/>
    <property type="match status" value="1"/>
</dbReference>
<dbReference type="GO" id="GO:0005912">
    <property type="term" value="C:adherens junction"/>
    <property type="evidence" value="ECO:0007669"/>
    <property type="project" value="TreeGrafter"/>
</dbReference>